<keyword evidence="1" id="KW-0805">Transcription regulation</keyword>
<evidence type="ECO:0000313" key="6">
    <source>
        <dbReference type="Proteomes" id="UP000472269"/>
    </source>
</evidence>
<dbReference type="GO" id="GO:0005634">
    <property type="term" value="C:nucleus"/>
    <property type="evidence" value="ECO:0007669"/>
    <property type="project" value="TreeGrafter"/>
</dbReference>
<dbReference type="AlphaFoldDB" id="A0A663MRA0"/>
<dbReference type="Pfam" id="PF01342">
    <property type="entry name" value="SAND"/>
    <property type="match status" value="1"/>
</dbReference>
<dbReference type="SUPFAM" id="SSF63763">
    <property type="entry name" value="SAND domain-like"/>
    <property type="match status" value="1"/>
</dbReference>
<keyword evidence="6" id="KW-1185">Reference proteome</keyword>
<dbReference type="Gene3D" id="3.10.390.10">
    <property type="entry name" value="SAND domain-like"/>
    <property type="match status" value="1"/>
</dbReference>
<organism evidence="5 6">
    <name type="scientific">Athene cunicularia</name>
    <name type="common">Burrowing owl</name>
    <name type="synonym">Speotyto cunicularia</name>
    <dbReference type="NCBI Taxonomy" id="194338"/>
    <lineage>
        <taxon>Eukaryota</taxon>
        <taxon>Metazoa</taxon>
        <taxon>Chordata</taxon>
        <taxon>Craniata</taxon>
        <taxon>Vertebrata</taxon>
        <taxon>Euteleostomi</taxon>
        <taxon>Archelosauria</taxon>
        <taxon>Archosauria</taxon>
        <taxon>Dinosauria</taxon>
        <taxon>Saurischia</taxon>
        <taxon>Theropoda</taxon>
        <taxon>Coelurosauria</taxon>
        <taxon>Aves</taxon>
        <taxon>Neognathae</taxon>
        <taxon>Neoaves</taxon>
        <taxon>Telluraves</taxon>
        <taxon>Strigiformes</taxon>
        <taxon>Strigidae</taxon>
        <taxon>Athene</taxon>
    </lineage>
</organism>
<sequence>MLTASLHATSQHGLRWRQLHGAGIKSDTRQSWLGCWQRASLPAAGLFISLLWENTTENAAAAAAAAFTASTHLKEAVLVKMAEDEDSLEAEIVYPITCGDSKANLIWRKFVCPGINVKCVQVRMKGPNTWLVPSRARVAGSPGLSWFR</sequence>
<dbReference type="PROSITE" id="PS50864">
    <property type="entry name" value="SAND"/>
    <property type="match status" value="1"/>
</dbReference>
<feature type="domain" description="SAND" evidence="4">
    <location>
        <begin position="83"/>
        <end position="141"/>
    </location>
</feature>
<evidence type="ECO:0000256" key="2">
    <source>
        <dbReference type="ARBA" id="ARBA00023163"/>
    </source>
</evidence>
<dbReference type="InterPro" id="IPR010919">
    <property type="entry name" value="SAND-like_dom_sf"/>
</dbReference>
<evidence type="ECO:0000259" key="4">
    <source>
        <dbReference type="PROSITE" id="PS50864"/>
    </source>
</evidence>
<reference evidence="5" key="2">
    <citation type="submission" date="2025-09" db="UniProtKB">
        <authorList>
            <consortium name="Ensembl"/>
        </authorList>
    </citation>
    <scope>IDENTIFICATION</scope>
</reference>
<dbReference type="InterPro" id="IPR000770">
    <property type="entry name" value="SAND_dom"/>
</dbReference>
<protein>
    <recommendedName>
        <fullName evidence="4">SAND domain-containing protein</fullName>
    </recommendedName>
</protein>
<reference evidence="5" key="1">
    <citation type="submission" date="2025-08" db="UniProtKB">
        <authorList>
            <consortium name="Ensembl"/>
        </authorList>
    </citation>
    <scope>IDENTIFICATION</scope>
</reference>
<evidence type="ECO:0000256" key="3">
    <source>
        <dbReference type="ARBA" id="ARBA00023242"/>
    </source>
</evidence>
<dbReference type="Proteomes" id="UP000472269">
    <property type="component" value="Unplaced"/>
</dbReference>
<evidence type="ECO:0000313" key="5">
    <source>
        <dbReference type="Ensembl" id="ENSACUP00000014990.1"/>
    </source>
</evidence>
<dbReference type="Ensembl" id="ENSACUT00000016000.1">
    <property type="protein sequence ID" value="ENSACUP00000014990.1"/>
    <property type="gene ID" value="ENSACUG00000010087.1"/>
</dbReference>
<dbReference type="GO" id="GO:0046872">
    <property type="term" value="F:metal ion binding"/>
    <property type="evidence" value="ECO:0007669"/>
    <property type="project" value="UniProtKB-KW"/>
</dbReference>
<proteinExistence type="predicted"/>
<name>A0A663MRA0_ATHCN</name>
<evidence type="ECO:0000256" key="1">
    <source>
        <dbReference type="ARBA" id="ARBA00023015"/>
    </source>
</evidence>
<dbReference type="GO" id="GO:0000978">
    <property type="term" value="F:RNA polymerase II cis-regulatory region sequence-specific DNA binding"/>
    <property type="evidence" value="ECO:0007669"/>
    <property type="project" value="TreeGrafter"/>
</dbReference>
<dbReference type="PANTHER" id="PTHR10417">
    <property type="entry name" value="GLUCOCORTICOID MODULATORY ELEMENT-BINDING PROTEIN"/>
    <property type="match status" value="1"/>
</dbReference>
<accession>A0A663MRA0</accession>
<dbReference type="GO" id="GO:0006357">
    <property type="term" value="P:regulation of transcription by RNA polymerase II"/>
    <property type="evidence" value="ECO:0007669"/>
    <property type="project" value="TreeGrafter"/>
</dbReference>
<keyword evidence="2" id="KW-0804">Transcription</keyword>
<keyword evidence="3" id="KW-0539">Nucleus</keyword>
<dbReference type="PANTHER" id="PTHR10417:SF2">
    <property type="entry name" value="GLUCOCORTICOID MODULATORY ELEMENT-BINDING PROTEIN 2"/>
    <property type="match status" value="1"/>
</dbReference>